<organism evidence="10 11">
    <name type="scientific">Desulforamulus putei DSM 12395</name>
    <dbReference type="NCBI Taxonomy" id="1121429"/>
    <lineage>
        <taxon>Bacteria</taxon>
        <taxon>Bacillati</taxon>
        <taxon>Bacillota</taxon>
        <taxon>Clostridia</taxon>
        <taxon>Eubacteriales</taxon>
        <taxon>Peptococcaceae</taxon>
        <taxon>Desulforamulus</taxon>
    </lineage>
</organism>
<dbReference type="GO" id="GO:0009225">
    <property type="term" value="P:nucleotide-sugar metabolic process"/>
    <property type="evidence" value="ECO:0007669"/>
    <property type="project" value="InterPro"/>
</dbReference>
<evidence type="ECO:0000313" key="11">
    <source>
        <dbReference type="Proteomes" id="UP000184148"/>
    </source>
</evidence>
<evidence type="ECO:0000256" key="8">
    <source>
        <dbReference type="RuleBase" id="RU004473"/>
    </source>
</evidence>
<dbReference type="Gene3D" id="3.90.25.10">
    <property type="entry name" value="UDP-galactose 4-epimerase, domain 1"/>
    <property type="match status" value="1"/>
</dbReference>
<evidence type="ECO:0000256" key="2">
    <source>
        <dbReference type="ARBA" id="ARBA00001911"/>
    </source>
</evidence>
<evidence type="ECO:0000256" key="4">
    <source>
        <dbReference type="ARBA" id="ARBA00011990"/>
    </source>
</evidence>
<keyword evidence="7 8" id="KW-0456">Lyase</keyword>
<comment type="cofactor">
    <cofactor evidence="2 8">
        <name>NAD(+)</name>
        <dbReference type="ChEBI" id="CHEBI:57540"/>
    </cofactor>
</comment>
<comment type="similarity">
    <text evidence="3 8">Belongs to the NAD(P)-dependent epimerase/dehydratase family. dTDP-glucose dehydratase subfamily.</text>
</comment>
<evidence type="ECO:0000256" key="1">
    <source>
        <dbReference type="ARBA" id="ARBA00001539"/>
    </source>
</evidence>
<evidence type="ECO:0000313" key="10">
    <source>
        <dbReference type="EMBL" id="SHE69155.1"/>
    </source>
</evidence>
<sequence length="336" mass="38473">MKKILVTGGAGFIGSNFIKYMLDKYPEYKIINLDLLTYAGNLENLAEVENLPNYTFVKGDICDGSLVNQLVSEGVNYIINFAAESHVDRSIEDPGIFIRTNVMGMQILLNAALKNKIDKFVQISTDEVYGSLGETGYFTEETPLAPNSPYSASKAGADMLVRAYYETFKLPVNITRCSNNYGPYQFPEKLIPLIIANAQEDKEIPVYGDGLNIRDWLHVKDHCRAIDAVLHRGKPGEVYNIGGNNERKNIEIVKTILEILNKPESLIKFVTDRPGHDRRYAIDATKIKKELEWEPSYPFEKGIKETIKWYQENKEWLDKVRQGEYREYYQRVYGNR</sequence>
<evidence type="ECO:0000256" key="6">
    <source>
        <dbReference type="ARBA" id="ARBA00023027"/>
    </source>
</evidence>
<protein>
    <recommendedName>
        <fullName evidence="5 8">dTDP-glucose 4,6-dehydratase</fullName>
        <ecNumber evidence="4 8">4.2.1.46</ecNumber>
    </recommendedName>
</protein>
<dbReference type="Pfam" id="PF16363">
    <property type="entry name" value="GDP_Man_Dehyd"/>
    <property type="match status" value="1"/>
</dbReference>
<gene>
    <name evidence="10" type="ORF">SAMN02745133_00955</name>
</gene>
<name>A0A1M4VJU1_9FIRM</name>
<dbReference type="AlphaFoldDB" id="A0A1M4VJU1"/>
<dbReference type="NCBIfam" id="TIGR01181">
    <property type="entry name" value="dTDP_gluc_dehyt"/>
    <property type="match status" value="1"/>
</dbReference>
<dbReference type="CDD" id="cd05246">
    <property type="entry name" value="dTDP_GD_SDR_e"/>
    <property type="match status" value="1"/>
</dbReference>
<dbReference type="FunFam" id="3.40.50.720:FF:000304">
    <property type="entry name" value="UDP-glucose 4,6-dehydratase"/>
    <property type="match status" value="1"/>
</dbReference>
<evidence type="ECO:0000259" key="9">
    <source>
        <dbReference type="Pfam" id="PF16363"/>
    </source>
</evidence>
<dbReference type="InterPro" id="IPR005888">
    <property type="entry name" value="dTDP_Gluc_deHydtase"/>
</dbReference>
<feature type="domain" description="NAD(P)-binding" evidence="9">
    <location>
        <begin position="5"/>
        <end position="306"/>
    </location>
</feature>
<evidence type="ECO:0000256" key="5">
    <source>
        <dbReference type="ARBA" id="ARBA00016977"/>
    </source>
</evidence>
<dbReference type="STRING" id="1121429.SAMN02745133_00955"/>
<dbReference type="GO" id="GO:0008460">
    <property type="term" value="F:dTDP-glucose 4,6-dehydratase activity"/>
    <property type="evidence" value="ECO:0007669"/>
    <property type="project" value="UniProtKB-EC"/>
</dbReference>
<accession>A0A1M4VJU1</accession>
<dbReference type="RefSeq" id="WP_073236500.1">
    <property type="nucleotide sequence ID" value="NZ_FQUY01000004.1"/>
</dbReference>
<dbReference type="SUPFAM" id="SSF51735">
    <property type="entry name" value="NAD(P)-binding Rossmann-fold domains"/>
    <property type="match status" value="1"/>
</dbReference>
<keyword evidence="11" id="KW-1185">Reference proteome</keyword>
<dbReference type="InterPro" id="IPR016040">
    <property type="entry name" value="NAD(P)-bd_dom"/>
</dbReference>
<dbReference type="Proteomes" id="UP000184148">
    <property type="component" value="Unassembled WGS sequence"/>
</dbReference>
<reference evidence="11" key="1">
    <citation type="submission" date="2016-11" db="EMBL/GenBank/DDBJ databases">
        <authorList>
            <person name="Varghese N."/>
            <person name="Submissions S."/>
        </authorList>
    </citation>
    <scope>NUCLEOTIDE SEQUENCE [LARGE SCALE GENOMIC DNA]</scope>
    <source>
        <strain evidence="11">DSM 12395</strain>
    </source>
</reference>
<comment type="catalytic activity">
    <reaction evidence="1 8">
        <text>dTDP-alpha-D-glucose = dTDP-4-dehydro-6-deoxy-alpha-D-glucose + H2O</text>
        <dbReference type="Rhea" id="RHEA:17221"/>
        <dbReference type="ChEBI" id="CHEBI:15377"/>
        <dbReference type="ChEBI" id="CHEBI:57477"/>
        <dbReference type="ChEBI" id="CHEBI:57649"/>
        <dbReference type="EC" id="4.2.1.46"/>
    </reaction>
</comment>
<dbReference type="InterPro" id="IPR036291">
    <property type="entry name" value="NAD(P)-bd_dom_sf"/>
</dbReference>
<proteinExistence type="inferred from homology"/>
<evidence type="ECO:0000256" key="3">
    <source>
        <dbReference type="ARBA" id="ARBA00008178"/>
    </source>
</evidence>
<dbReference type="PANTHER" id="PTHR43000">
    <property type="entry name" value="DTDP-D-GLUCOSE 4,6-DEHYDRATASE-RELATED"/>
    <property type="match status" value="1"/>
</dbReference>
<dbReference type="Gene3D" id="3.40.50.720">
    <property type="entry name" value="NAD(P)-binding Rossmann-like Domain"/>
    <property type="match status" value="1"/>
</dbReference>
<keyword evidence="6" id="KW-0520">NAD</keyword>
<dbReference type="EMBL" id="FQUY01000004">
    <property type="protein sequence ID" value="SHE69155.1"/>
    <property type="molecule type" value="Genomic_DNA"/>
</dbReference>
<dbReference type="OrthoDB" id="244102at2"/>
<dbReference type="EC" id="4.2.1.46" evidence="4 8"/>
<evidence type="ECO:0000256" key="7">
    <source>
        <dbReference type="ARBA" id="ARBA00023239"/>
    </source>
</evidence>